<feature type="domain" description="UvrD-like helicase ATP-binding" evidence="12">
    <location>
        <begin position="18"/>
        <end position="299"/>
    </location>
</feature>
<evidence type="ECO:0000256" key="2">
    <source>
        <dbReference type="ARBA" id="ARBA00022741"/>
    </source>
</evidence>
<evidence type="ECO:0000256" key="4">
    <source>
        <dbReference type="ARBA" id="ARBA00022806"/>
    </source>
</evidence>
<name>A0ABQ5SYZ1_9ACTN</name>
<dbReference type="Pfam" id="PF00580">
    <property type="entry name" value="UvrD-helicase"/>
    <property type="match status" value="1"/>
</dbReference>
<evidence type="ECO:0000259" key="12">
    <source>
        <dbReference type="PROSITE" id="PS51198"/>
    </source>
</evidence>
<dbReference type="Pfam" id="PF00570">
    <property type="entry name" value="HRDC"/>
    <property type="match status" value="1"/>
</dbReference>
<dbReference type="CDD" id="cd18807">
    <property type="entry name" value="SF1_C_UvrD"/>
    <property type="match status" value="1"/>
</dbReference>
<evidence type="ECO:0000256" key="8">
    <source>
        <dbReference type="ARBA" id="ARBA00034808"/>
    </source>
</evidence>
<evidence type="ECO:0000313" key="15">
    <source>
        <dbReference type="Proteomes" id="UP001142292"/>
    </source>
</evidence>
<dbReference type="GO" id="GO:0004386">
    <property type="term" value="F:helicase activity"/>
    <property type="evidence" value="ECO:0007669"/>
    <property type="project" value="UniProtKB-KW"/>
</dbReference>
<feature type="domain" description="UvrD-like helicase C-terminal" evidence="13">
    <location>
        <begin position="300"/>
        <end position="678"/>
    </location>
</feature>
<dbReference type="InterPro" id="IPR000212">
    <property type="entry name" value="DNA_helicase_UvrD/REP"/>
</dbReference>
<evidence type="ECO:0000259" key="13">
    <source>
        <dbReference type="PROSITE" id="PS51217"/>
    </source>
</evidence>
<dbReference type="Gene3D" id="3.40.50.300">
    <property type="entry name" value="P-loop containing nucleotide triphosphate hydrolases"/>
    <property type="match status" value="3"/>
</dbReference>
<dbReference type="InterPro" id="IPR014017">
    <property type="entry name" value="DNA_helicase_UvrD-like_C"/>
</dbReference>
<dbReference type="InterPro" id="IPR013986">
    <property type="entry name" value="DExx_box_DNA_helicase_dom_sf"/>
</dbReference>
<dbReference type="InterPro" id="IPR002121">
    <property type="entry name" value="HRDC_dom"/>
</dbReference>
<keyword evidence="15" id="KW-1185">Reference proteome</keyword>
<evidence type="ECO:0000256" key="1">
    <source>
        <dbReference type="ARBA" id="ARBA00009922"/>
    </source>
</evidence>
<sequence length="693" mass="75877">MNPARPPATPLAPESLLDALDPEQRRVAEALRGPVRVLAGAGTGKTRAITHRIAYGVATGVYAPQEVLAVTFTTRAAGEMRQRLRAMGAGAVQARTFHSAALRQLRFFWPKVYGTELPNLTESKIPLIRAAAQRQRINVDQAQARDLASEIEWSKVSNVHPDDYPKSAESRGREVGGLTPSMVGHIYAAYEDVKRTQARMDMEDVLLLTAGLLEHDERVAAQVRRQYKWFTVDEFQDVSPLQSALLDLWLGGRNEICVVGDPAQTIYTFAGADAAYLRDFPKKHPGATSVELVRNYRSSPQVVKVANKILQGTPSEGVQLQAQRDAGPAVEHVEQPDEVAEAEGVAAEILRLHQSGRPYNEIAILFRINAQSEAYEDALTARRIPYVVRGAARFFDRPEVREAVTRIRGAARGGQGAVIGDELLESVHGILAGMGWTSEPPDGRGQTRDRWESWQALIDQARAFAAAGGDLAGLVAELDRRAAEQHAPVPEGVTLATFHAAKGLEWDSVFLVGLQDGTMPFILRGEEPTPAEIEEERRLLYVGLTRARVDLTLSWALARQPGQAARRRPSRFLEPLRPARSTAPARRPGSGKARMCKTCGGPLGSAAEKRIGRHEGCDAPYDEALYGRLKQWRKETAEAARKPAFVIFTDATLEHIAEQKPGTLQDLQRIAGIGRSKVETYGAEVLEVIAGDA</sequence>
<evidence type="ECO:0000256" key="7">
    <source>
        <dbReference type="ARBA" id="ARBA00034617"/>
    </source>
</evidence>
<evidence type="ECO:0000256" key="10">
    <source>
        <dbReference type="PROSITE-ProRule" id="PRU00560"/>
    </source>
</evidence>
<dbReference type="EMBL" id="BSEL01000005">
    <property type="protein sequence ID" value="GLJ68146.1"/>
    <property type="molecule type" value="Genomic_DNA"/>
</dbReference>
<gene>
    <name evidence="14" type="ORF">GCM10017579_21820</name>
</gene>
<dbReference type="InterPro" id="IPR044876">
    <property type="entry name" value="HRDC_dom_sf"/>
</dbReference>
<dbReference type="SUPFAM" id="SSF47819">
    <property type="entry name" value="HRDC-like"/>
    <property type="match status" value="1"/>
</dbReference>
<comment type="similarity">
    <text evidence="1">Belongs to the helicase family. UvrD subfamily.</text>
</comment>
<dbReference type="InterPro" id="IPR027417">
    <property type="entry name" value="P-loop_NTPase"/>
</dbReference>
<feature type="domain" description="HRDC" evidence="11">
    <location>
        <begin position="619"/>
        <end position="693"/>
    </location>
</feature>
<comment type="catalytic activity">
    <reaction evidence="7">
        <text>Couples ATP hydrolysis with the unwinding of duplex DNA by translocating in the 3'-5' direction.</text>
        <dbReference type="EC" id="5.6.2.4"/>
    </reaction>
</comment>
<dbReference type="SMART" id="SM00341">
    <property type="entry name" value="HRDC"/>
    <property type="match status" value="1"/>
</dbReference>
<dbReference type="CDD" id="cd17932">
    <property type="entry name" value="DEXQc_UvrD"/>
    <property type="match status" value="1"/>
</dbReference>
<reference evidence="14" key="1">
    <citation type="journal article" date="2014" name="Int. J. Syst. Evol. Microbiol.">
        <title>Complete genome of a new Firmicutes species belonging to the dominant human colonic microbiota ('Ruminococcus bicirculans') reveals two chromosomes and a selective capacity to utilize plant glucans.</title>
        <authorList>
            <consortium name="NISC Comparative Sequencing Program"/>
            <person name="Wegmann U."/>
            <person name="Louis P."/>
            <person name="Goesmann A."/>
            <person name="Henrissat B."/>
            <person name="Duncan S.H."/>
            <person name="Flint H.J."/>
        </authorList>
    </citation>
    <scope>NUCLEOTIDE SEQUENCE</scope>
    <source>
        <strain evidence="14">VKM Ac-1246</strain>
    </source>
</reference>
<dbReference type="PROSITE" id="PS51217">
    <property type="entry name" value="UVRD_HELICASE_CTER"/>
    <property type="match status" value="1"/>
</dbReference>
<proteinExistence type="inferred from homology"/>
<organism evidence="14 15">
    <name type="scientific">Nocardioides luteus</name>
    <dbReference type="NCBI Taxonomy" id="1844"/>
    <lineage>
        <taxon>Bacteria</taxon>
        <taxon>Bacillati</taxon>
        <taxon>Actinomycetota</taxon>
        <taxon>Actinomycetes</taxon>
        <taxon>Propionibacteriales</taxon>
        <taxon>Nocardioidaceae</taxon>
        <taxon>Nocardioides</taxon>
    </lineage>
</organism>
<dbReference type="PANTHER" id="PTHR11070">
    <property type="entry name" value="UVRD / RECB / PCRA DNA HELICASE FAMILY MEMBER"/>
    <property type="match status" value="1"/>
</dbReference>
<keyword evidence="5 10" id="KW-0067">ATP-binding</keyword>
<dbReference type="SUPFAM" id="SSF52540">
    <property type="entry name" value="P-loop containing nucleoside triphosphate hydrolases"/>
    <property type="match status" value="1"/>
</dbReference>
<reference evidence="14" key="2">
    <citation type="submission" date="2023-01" db="EMBL/GenBank/DDBJ databases">
        <authorList>
            <person name="Sun Q."/>
            <person name="Evtushenko L."/>
        </authorList>
    </citation>
    <scope>NUCLEOTIDE SEQUENCE</scope>
    <source>
        <strain evidence="14">VKM Ac-1246</strain>
    </source>
</reference>
<dbReference type="EC" id="5.6.2.4" evidence="8"/>
<evidence type="ECO:0000256" key="6">
    <source>
        <dbReference type="ARBA" id="ARBA00023235"/>
    </source>
</evidence>
<comment type="catalytic activity">
    <reaction evidence="9">
        <text>ATP + H2O = ADP + phosphate + H(+)</text>
        <dbReference type="Rhea" id="RHEA:13065"/>
        <dbReference type="ChEBI" id="CHEBI:15377"/>
        <dbReference type="ChEBI" id="CHEBI:15378"/>
        <dbReference type="ChEBI" id="CHEBI:30616"/>
        <dbReference type="ChEBI" id="CHEBI:43474"/>
        <dbReference type="ChEBI" id="CHEBI:456216"/>
        <dbReference type="EC" id="5.6.2.4"/>
    </reaction>
</comment>
<dbReference type="Gene3D" id="1.10.10.160">
    <property type="match status" value="1"/>
</dbReference>
<dbReference type="PANTHER" id="PTHR11070:SF69">
    <property type="entry name" value="ATP-DEPENDENT DNA HELICASE UVRD2"/>
    <property type="match status" value="1"/>
</dbReference>
<dbReference type="Gene3D" id="1.10.486.10">
    <property type="entry name" value="PCRA, domain 4"/>
    <property type="match status" value="2"/>
</dbReference>
<evidence type="ECO:0000256" key="3">
    <source>
        <dbReference type="ARBA" id="ARBA00022801"/>
    </source>
</evidence>
<evidence type="ECO:0000259" key="11">
    <source>
        <dbReference type="PROSITE" id="PS50967"/>
    </source>
</evidence>
<dbReference type="Pfam" id="PF13361">
    <property type="entry name" value="UvrD_C"/>
    <property type="match status" value="2"/>
</dbReference>
<dbReference type="Proteomes" id="UP001142292">
    <property type="component" value="Unassembled WGS sequence"/>
</dbReference>
<dbReference type="InterPro" id="IPR010997">
    <property type="entry name" value="HRDC-like_sf"/>
</dbReference>
<dbReference type="PROSITE" id="PS51198">
    <property type="entry name" value="UVRD_HELICASE_ATP_BIND"/>
    <property type="match status" value="1"/>
</dbReference>
<dbReference type="InterPro" id="IPR014016">
    <property type="entry name" value="UvrD-like_ATP-bd"/>
</dbReference>
<evidence type="ECO:0000256" key="5">
    <source>
        <dbReference type="ARBA" id="ARBA00022840"/>
    </source>
</evidence>
<keyword evidence="4 10" id="KW-0347">Helicase</keyword>
<keyword evidence="6" id="KW-0413">Isomerase</keyword>
<keyword evidence="2 10" id="KW-0547">Nucleotide-binding</keyword>
<evidence type="ECO:0000313" key="14">
    <source>
        <dbReference type="EMBL" id="GLJ68146.1"/>
    </source>
</evidence>
<comment type="caution">
    <text evidence="14">The sequence shown here is derived from an EMBL/GenBank/DDBJ whole genome shotgun (WGS) entry which is preliminary data.</text>
</comment>
<evidence type="ECO:0000256" key="9">
    <source>
        <dbReference type="ARBA" id="ARBA00048988"/>
    </source>
</evidence>
<feature type="binding site" evidence="10">
    <location>
        <begin position="39"/>
        <end position="46"/>
    </location>
    <ligand>
        <name>ATP</name>
        <dbReference type="ChEBI" id="CHEBI:30616"/>
    </ligand>
</feature>
<protein>
    <recommendedName>
        <fullName evidence="8">DNA 3'-5' helicase</fullName>
        <ecNumber evidence="8">5.6.2.4</ecNumber>
    </recommendedName>
</protein>
<dbReference type="Gene3D" id="1.10.150.80">
    <property type="entry name" value="HRDC domain"/>
    <property type="match status" value="1"/>
</dbReference>
<keyword evidence="3 10" id="KW-0378">Hydrolase</keyword>
<accession>A0ABQ5SYZ1</accession>
<dbReference type="PROSITE" id="PS50967">
    <property type="entry name" value="HRDC"/>
    <property type="match status" value="1"/>
</dbReference>